<evidence type="ECO:0000256" key="5">
    <source>
        <dbReference type="ARBA" id="ARBA00022525"/>
    </source>
</evidence>
<keyword evidence="11 14" id="KW-1015">Disulfide bond</keyword>
<evidence type="ECO:0000256" key="9">
    <source>
        <dbReference type="ARBA" id="ARBA00022989"/>
    </source>
</evidence>
<evidence type="ECO:0000256" key="16">
    <source>
        <dbReference type="SAM" id="SignalP"/>
    </source>
</evidence>
<feature type="chain" id="PRO_5035469281" evidence="16">
    <location>
        <begin position="24"/>
        <end position="455"/>
    </location>
</feature>
<name>A0A8K0X2W5_9PEZI</name>
<feature type="transmembrane region" description="Helical" evidence="15">
    <location>
        <begin position="333"/>
        <end position="352"/>
    </location>
</feature>
<gene>
    <name evidence="18" type="ORF">B0T11DRAFT_310634</name>
</gene>
<evidence type="ECO:0000256" key="14">
    <source>
        <dbReference type="PROSITE-ProRule" id="PRU01356"/>
    </source>
</evidence>
<dbReference type="GO" id="GO:0005576">
    <property type="term" value="C:extracellular region"/>
    <property type="evidence" value="ECO:0007669"/>
    <property type="project" value="UniProtKB-SubCell"/>
</dbReference>
<evidence type="ECO:0000313" key="18">
    <source>
        <dbReference type="EMBL" id="KAH7361589.1"/>
    </source>
</evidence>
<proteinExistence type="inferred from homology"/>
<dbReference type="Pfam" id="PF20684">
    <property type="entry name" value="Fung_rhodopsin"/>
    <property type="match status" value="1"/>
</dbReference>
<feature type="transmembrane region" description="Helical" evidence="15">
    <location>
        <begin position="176"/>
        <end position="200"/>
    </location>
</feature>
<dbReference type="Proteomes" id="UP000813385">
    <property type="component" value="Unassembled WGS sequence"/>
</dbReference>
<keyword evidence="6" id="KW-0325">Glycoprotein</keyword>
<dbReference type="PANTHER" id="PTHR33048">
    <property type="entry name" value="PTH11-LIKE INTEGRAL MEMBRANE PROTEIN (AFU_ORTHOLOGUE AFUA_5G11245)"/>
    <property type="match status" value="1"/>
</dbReference>
<reference evidence="18" key="1">
    <citation type="journal article" date="2021" name="Nat. Commun.">
        <title>Genetic determinants of endophytism in the Arabidopsis root mycobiome.</title>
        <authorList>
            <person name="Mesny F."/>
            <person name="Miyauchi S."/>
            <person name="Thiergart T."/>
            <person name="Pickel B."/>
            <person name="Atanasova L."/>
            <person name="Karlsson M."/>
            <person name="Huettel B."/>
            <person name="Barry K.W."/>
            <person name="Haridas S."/>
            <person name="Chen C."/>
            <person name="Bauer D."/>
            <person name="Andreopoulos W."/>
            <person name="Pangilinan J."/>
            <person name="LaButti K."/>
            <person name="Riley R."/>
            <person name="Lipzen A."/>
            <person name="Clum A."/>
            <person name="Drula E."/>
            <person name="Henrissat B."/>
            <person name="Kohler A."/>
            <person name="Grigoriev I.V."/>
            <person name="Martin F.M."/>
            <person name="Hacquard S."/>
        </authorList>
    </citation>
    <scope>NUCLEOTIDE SEQUENCE</scope>
    <source>
        <strain evidence="18">MPI-CAGE-AT-0016</strain>
    </source>
</reference>
<comment type="subcellular location">
    <subcellularLocation>
        <location evidence="2">Membrane</location>
        <topology evidence="2">Lipid-anchor</topology>
        <topology evidence="2">GPI-anchor</topology>
    </subcellularLocation>
    <subcellularLocation>
        <location evidence="1">Membrane</location>
        <topology evidence="1">Multi-pass membrane protein</topology>
    </subcellularLocation>
    <subcellularLocation>
        <location evidence="3">Secreted</location>
    </subcellularLocation>
</comment>
<feature type="signal peptide" evidence="16">
    <location>
        <begin position="1"/>
        <end position="23"/>
    </location>
</feature>
<comment type="similarity">
    <text evidence="4">Belongs to the RBT5 family.</text>
</comment>
<feature type="transmembrane region" description="Helical" evidence="15">
    <location>
        <begin position="212"/>
        <end position="239"/>
    </location>
</feature>
<evidence type="ECO:0000313" key="19">
    <source>
        <dbReference type="Proteomes" id="UP000813385"/>
    </source>
</evidence>
<feature type="transmembrane region" description="Helical" evidence="15">
    <location>
        <begin position="135"/>
        <end position="156"/>
    </location>
</feature>
<dbReference type="PANTHER" id="PTHR33048:SF143">
    <property type="entry name" value="EXTRACELLULAR MEMBRANE PROTEIN CFEM DOMAIN-CONTAINING PROTEIN-RELATED"/>
    <property type="match status" value="1"/>
</dbReference>
<comment type="caution">
    <text evidence="18">The sequence shown here is derived from an EMBL/GenBank/DDBJ whole genome shotgun (WGS) entry which is preliminary data.</text>
</comment>
<keyword evidence="19" id="KW-1185">Reference proteome</keyword>
<evidence type="ECO:0000256" key="11">
    <source>
        <dbReference type="ARBA" id="ARBA00023157"/>
    </source>
</evidence>
<feature type="disulfide bond" evidence="14">
    <location>
        <begin position="32"/>
        <end position="72"/>
    </location>
</feature>
<feature type="transmembrane region" description="Helical" evidence="15">
    <location>
        <begin position="99"/>
        <end position="123"/>
    </location>
</feature>
<evidence type="ECO:0000259" key="17">
    <source>
        <dbReference type="PROSITE" id="PS52012"/>
    </source>
</evidence>
<feature type="domain" description="CFEM" evidence="17">
    <location>
        <begin position="4"/>
        <end position="116"/>
    </location>
</feature>
<keyword evidence="5" id="KW-0964">Secreted</keyword>
<evidence type="ECO:0000256" key="3">
    <source>
        <dbReference type="ARBA" id="ARBA00004613"/>
    </source>
</evidence>
<comment type="caution">
    <text evidence="14">Lacks conserved residue(s) required for the propagation of feature annotation.</text>
</comment>
<organism evidence="18 19">
    <name type="scientific">Plectosphaerella cucumerina</name>
    <dbReference type="NCBI Taxonomy" id="40658"/>
    <lineage>
        <taxon>Eukaryota</taxon>
        <taxon>Fungi</taxon>
        <taxon>Dikarya</taxon>
        <taxon>Ascomycota</taxon>
        <taxon>Pezizomycotina</taxon>
        <taxon>Sordariomycetes</taxon>
        <taxon>Hypocreomycetidae</taxon>
        <taxon>Glomerellales</taxon>
        <taxon>Plectosphaerellaceae</taxon>
        <taxon>Plectosphaerella</taxon>
    </lineage>
</organism>
<evidence type="ECO:0000256" key="10">
    <source>
        <dbReference type="ARBA" id="ARBA00023136"/>
    </source>
</evidence>
<feature type="disulfide bond" evidence="14">
    <location>
        <begin position="36"/>
        <end position="67"/>
    </location>
</feature>
<keyword evidence="10 15" id="KW-0472">Membrane</keyword>
<accession>A0A8K0X2W5</accession>
<feature type="disulfide bond" evidence="14">
    <location>
        <begin position="46"/>
        <end position="53"/>
    </location>
</feature>
<keyword evidence="12" id="KW-0449">Lipoprotein</keyword>
<evidence type="ECO:0000256" key="2">
    <source>
        <dbReference type="ARBA" id="ARBA00004589"/>
    </source>
</evidence>
<keyword evidence="6" id="KW-0336">GPI-anchor</keyword>
<dbReference type="SMART" id="SM00747">
    <property type="entry name" value="CFEM"/>
    <property type="match status" value="1"/>
</dbReference>
<dbReference type="InterPro" id="IPR008427">
    <property type="entry name" value="Extracellular_membr_CFEM_dom"/>
</dbReference>
<dbReference type="InterPro" id="IPR049326">
    <property type="entry name" value="Rhodopsin_dom_fungi"/>
</dbReference>
<dbReference type="GO" id="GO:0098552">
    <property type="term" value="C:side of membrane"/>
    <property type="evidence" value="ECO:0007669"/>
    <property type="project" value="UniProtKB-KW"/>
</dbReference>
<feature type="transmembrane region" description="Helical" evidence="15">
    <location>
        <begin position="293"/>
        <end position="313"/>
    </location>
</feature>
<evidence type="ECO:0000256" key="8">
    <source>
        <dbReference type="ARBA" id="ARBA00022729"/>
    </source>
</evidence>
<comment type="similarity">
    <text evidence="13">Belongs to the SAT4 family.</text>
</comment>
<feature type="disulfide bond" evidence="14">
    <location>
        <begin position="55"/>
        <end position="88"/>
    </location>
</feature>
<keyword evidence="7 15" id="KW-0812">Transmembrane</keyword>
<dbReference type="PROSITE" id="PS52012">
    <property type="entry name" value="CFEM"/>
    <property type="match status" value="1"/>
</dbReference>
<dbReference type="OrthoDB" id="2496787at2759"/>
<dbReference type="AlphaFoldDB" id="A0A8K0X2W5"/>
<dbReference type="Pfam" id="PF05730">
    <property type="entry name" value="CFEM"/>
    <property type="match status" value="1"/>
</dbReference>
<evidence type="ECO:0000256" key="7">
    <source>
        <dbReference type="ARBA" id="ARBA00022692"/>
    </source>
</evidence>
<evidence type="ECO:0000256" key="6">
    <source>
        <dbReference type="ARBA" id="ARBA00022622"/>
    </source>
</evidence>
<evidence type="ECO:0000256" key="1">
    <source>
        <dbReference type="ARBA" id="ARBA00004141"/>
    </source>
</evidence>
<evidence type="ECO:0000256" key="15">
    <source>
        <dbReference type="SAM" id="Phobius"/>
    </source>
</evidence>
<dbReference type="InterPro" id="IPR052337">
    <property type="entry name" value="SAT4-like"/>
</dbReference>
<dbReference type="EMBL" id="JAGPXD010000003">
    <property type="protein sequence ID" value="KAH7361589.1"/>
    <property type="molecule type" value="Genomic_DNA"/>
</dbReference>
<evidence type="ECO:0000256" key="12">
    <source>
        <dbReference type="ARBA" id="ARBA00023288"/>
    </source>
</evidence>
<evidence type="ECO:0000256" key="13">
    <source>
        <dbReference type="ARBA" id="ARBA00038359"/>
    </source>
</evidence>
<keyword evidence="9 15" id="KW-1133">Transmembrane helix</keyword>
<keyword evidence="8 16" id="KW-0732">Signal</keyword>
<evidence type="ECO:0000256" key="4">
    <source>
        <dbReference type="ARBA" id="ARBA00010031"/>
    </source>
</evidence>
<protein>
    <submittedName>
        <fullName evidence="18">CFEM domain-containing protein</fullName>
    </submittedName>
</protein>
<sequence length="455" mass="50111">MVPSPVRLFALFAALWTSMLVLAQSAPAFPSCAAPCITSALRSGLCAPTNQTCICTDPLFQGTVALCVSESCTIPDSLLTRNASLTNCGAPVRNRSAEYVLLSNIMASFAAAAVITRFAYKIFLAGLDLGADDWFILATLVATVPSAIITVYGTTANGLGRDIWTLTPEQITNVGFYFYIMAWLYFLQVTLVKLSFITFYMRIFPAKDVQRLLWGTFIFTTLWGLSFVITAVFQCWPIPYFWRKWDGMHEGRCASANSISWSNASMNIALDLWILAIPLWQLKDLHLHWKKKVGVAMMFCVGTFVTVVSILRLQSLVHFAATNNTTWEFYSVSVWSTIEITVGIMCACLPAIRMVLVKAFPILGGTTLRSRGNKYYKQSASNPGSNLKSASSGLHGTTVGVAAADPSYVEHDAADRGIRLQKTYQVQYAMSDEARLVPMNDLDPRGRGMPRGVPR</sequence>